<dbReference type="InterPro" id="IPR011971">
    <property type="entry name" value="CHP02284"/>
</dbReference>
<dbReference type="EMBL" id="JYFE01000017">
    <property type="protein sequence ID" value="KIT17529.1"/>
    <property type="molecule type" value="Genomic_DNA"/>
</dbReference>
<protein>
    <recommendedName>
        <fullName evidence="1">DUF2383 domain-containing protein</fullName>
    </recommendedName>
</protein>
<proteinExistence type="predicted"/>
<name>A0A0D1EIR9_9RHOB</name>
<dbReference type="InterPro" id="IPR012347">
    <property type="entry name" value="Ferritin-like"/>
</dbReference>
<comment type="caution">
    <text evidence="2">The sequence shown here is derived from an EMBL/GenBank/DDBJ whole genome shotgun (WGS) entry which is preliminary data.</text>
</comment>
<reference evidence="2 3" key="1">
    <citation type="submission" date="2015-02" db="EMBL/GenBank/DDBJ databases">
        <title>Genome Sequence of Jannaschia aquimarina DSM28248, a member of the Roseobacter clade.</title>
        <authorList>
            <person name="Voget S."/>
            <person name="Daniel R."/>
        </authorList>
    </citation>
    <scope>NUCLEOTIDE SEQUENCE [LARGE SCALE GENOMIC DNA]</scope>
    <source>
        <strain evidence="2 3">GSW-M26</strain>
    </source>
</reference>
<organism evidence="2 3">
    <name type="scientific">Jannaschia aquimarina</name>
    <dbReference type="NCBI Taxonomy" id="935700"/>
    <lineage>
        <taxon>Bacteria</taxon>
        <taxon>Pseudomonadati</taxon>
        <taxon>Pseudomonadota</taxon>
        <taxon>Alphaproteobacteria</taxon>
        <taxon>Rhodobacterales</taxon>
        <taxon>Roseobacteraceae</taxon>
        <taxon>Jannaschia</taxon>
    </lineage>
</organism>
<dbReference type="Pfam" id="PF09537">
    <property type="entry name" value="DUF2383"/>
    <property type="match status" value="1"/>
</dbReference>
<keyword evidence="3" id="KW-1185">Reference proteome</keyword>
<dbReference type="Proteomes" id="UP000032232">
    <property type="component" value="Unassembled WGS sequence"/>
</dbReference>
<dbReference type="STRING" id="935700.jaqu_07180"/>
<evidence type="ECO:0000259" key="1">
    <source>
        <dbReference type="Pfam" id="PF09537"/>
    </source>
</evidence>
<feature type="domain" description="DUF2383" evidence="1">
    <location>
        <begin position="5"/>
        <end position="112"/>
    </location>
</feature>
<dbReference type="NCBIfam" id="TIGR02284">
    <property type="entry name" value="PA2169 family four-helix-bundle protein"/>
    <property type="match status" value="1"/>
</dbReference>
<evidence type="ECO:0000313" key="3">
    <source>
        <dbReference type="Proteomes" id="UP000032232"/>
    </source>
</evidence>
<dbReference type="InterPro" id="IPR019052">
    <property type="entry name" value="DUF2383"/>
</dbReference>
<sequence>MTDRIDALKDLLTRLIDSREGYREALDHVESAHIKTIFQEFMARRDRNASEVRAYLTKAGHNVDDDGSILASAHRTWLGLKDAVTPSNDAATLAEVVRGESALLDAYDNAIEAGAGSDPEYGFLVEQHASLKAAIEQLKAREDLAA</sequence>
<dbReference type="AlphaFoldDB" id="A0A0D1EIR9"/>
<dbReference type="PATRIC" id="fig|935700.4.peg.757"/>
<evidence type="ECO:0000313" key="2">
    <source>
        <dbReference type="EMBL" id="KIT17529.1"/>
    </source>
</evidence>
<dbReference type="OrthoDB" id="7723758at2"/>
<gene>
    <name evidence="2" type="ORF">jaqu_07180</name>
</gene>
<dbReference type="RefSeq" id="WP_043917565.1">
    <property type="nucleotide sequence ID" value="NZ_FZPF01000002.1"/>
</dbReference>
<accession>A0A0D1EIR9</accession>
<dbReference type="Gene3D" id="1.20.1260.10">
    <property type="match status" value="1"/>
</dbReference>